<gene>
    <name evidence="5" type="ORF">BXT84_10550</name>
</gene>
<evidence type="ECO:0000313" key="5">
    <source>
        <dbReference type="EMBL" id="AUW94323.1"/>
    </source>
</evidence>
<accession>A0ABM6RSP8</accession>
<dbReference type="Proteomes" id="UP000325292">
    <property type="component" value="Chromosome"/>
</dbReference>
<dbReference type="PROSITE" id="PS00583">
    <property type="entry name" value="PFKB_KINASES_1"/>
    <property type="match status" value="1"/>
</dbReference>
<comment type="similarity">
    <text evidence="1">Belongs to the carbohydrate kinase PfkB family.</text>
</comment>
<evidence type="ECO:0000313" key="6">
    <source>
        <dbReference type="Proteomes" id="UP000325292"/>
    </source>
</evidence>
<evidence type="ECO:0000259" key="4">
    <source>
        <dbReference type="Pfam" id="PF00294"/>
    </source>
</evidence>
<dbReference type="PANTHER" id="PTHR10584:SF166">
    <property type="entry name" value="RIBOKINASE"/>
    <property type="match status" value="1"/>
</dbReference>
<dbReference type="SUPFAM" id="SSF53613">
    <property type="entry name" value="Ribokinase-like"/>
    <property type="match status" value="1"/>
</dbReference>
<keyword evidence="6" id="KW-1185">Reference proteome</keyword>
<dbReference type="Gene3D" id="3.40.1190.20">
    <property type="match status" value="1"/>
</dbReference>
<evidence type="ECO:0000256" key="1">
    <source>
        <dbReference type="ARBA" id="ARBA00010688"/>
    </source>
</evidence>
<keyword evidence="2" id="KW-0808">Transferase</keyword>
<dbReference type="InterPro" id="IPR011611">
    <property type="entry name" value="PfkB_dom"/>
</dbReference>
<organism evidence="5 6">
    <name type="scientific">Sulfobacillus thermotolerans</name>
    <dbReference type="NCBI Taxonomy" id="338644"/>
    <lineage>
        <taxon>Bacteria</taxon>
        <taxon>Bacillati</taxon>
        <taxon>Bacillota</taxon>
        <taxon>Clostridia</taxon>
        <taxon>Eubacteriales</taxon>
        <taxon>Clostridiales Family XVII. Incertae Sedis</taxon>
        <taxon>Sulfobacillus</taxon>
    </lineage>
</organism>
<evidence type="ECO:0000256" key="3">
    <source>
        <dbReference type="ARBA" id="ARBA00022777"/>
    </source>
</evidence>
<reference evidence="5 6" key="1">
    <citation type="journal article" date="2019" name="Sci. Rep.">
        <title>Sulfobacillus thermotolerans: new insights into resistance and metabolic capacities of acidophilic chemolithotrophs.</title>
        <authorList>
            <person name="Panyushkina A.E."/>
            <person name="Babenko V.V."/>
            <person name="Nikitina A.S."/>
            <person name="Selezneva O.V."/>
            <person name="Tsaplina I.A."/>
            <person name="Letarova M.A."/>
            <person name="Kostryukova E.S."/>
            <person name="Letarov A.V."/>
        </authorList>
    </citation>
    <scope>NUCLEOTIDE SEQUENCE [LARGE SCALE GENOMIC DNA]</scope>
    <source>
        <strain evidence="5 6">Kr1</strain>
    </source>
</reference>
<dbReference type="InterPro" id="IPR002173">
    <property type="entry name" value="Carboh/pur_kinase_PfkB_CS"/>
</dbReference>
<feature type="domain" description="Carbohydrate kinase PfkB" evidence="4">
    <location>
        <begin position="3"/>
        <end position="290"/>
    </location>
</feature>
<keyword evidence="3" id="KW-0418">Kinase</keyword>
<dbReference type="InterPro" id="IPR029056">
    <property type="entry name" value="Ribokinase-like"/>
</dbReference>
<dbReference type="PANTHER" id="PTHR10584">
    <property type="entry name" value="SUGAR KINASE"/>
    <property type="match status" value="1"/>
</dbReference>
<dbReference type="Pfam" id="PF00294">
    <property type="entry name" value="PfkB"/>
    <property type="match status" value="1"/>
</dbReference>
<sequence>MSMVVLGSAVVDMPLAYDHMPVDGETARVTKSDMMVGGKGVNQALQLAHLGEDVTLITALGKDPLGQWMKDRLSDAHLTLRVITGSRNTAYAVPIQLPDRHFIFHVPGVNEEVSVSDLQALAYDWLSVDTLILQGELPWDVSLWAASQVVSAGGRVVLNPAPANNLPPALLALASVVTPNESEFSMMIQAPEDEWDDAAVALFAQNPRLEACLVTLGARGLWLFRRQQARIEFPAVPVEVVDPTGAGDAVTAVWTWAVFRQHMSYEAACKLALKAGALVVSRWGAGTALPVKDELLSGWATQ</sequence>
<protein>
    <recommendedName>
        <fullName evidence="4">Carbohydrate kinase PfkB domain-containing protein</fullName>
    </recommendedName>
</protein>
<dbReference type="InterPro" id="IPR002139">
    <property type="entry name" value="Ribo/fructo_kinase"/>
</dbReference>
<evidence type="ECO:0000256" key="2">
    <source>
        <dbReference type="ARBA" id="ARBA00022679"/>
    </source>
</evidence>
<name>A0ABM6RSP8_9FIRM</name>
<proteinExistence type="inferred from homology"/>
<dbReference type="EMBL" id="CP019454">
    <property type="protein sequence ID" value="AUW94323.1"/>
    <property type="molecule type" value="Genomic_DNA"/>
</dbReference>
<dbReference type="PRINTS" id="PR00990">
    <property type="entry name" value="RIBOKINASE"/>
</dbReference>